<organism evidence="8 9">
    <name type="scientific">Gossypium schwendimanii</name>
    <name type="common">Cotton</name>
    <dbReference type="NCBI Taxonomy" id="34291"/>
    <lineage>
        <taxon>Eukaryota</taxon>
        <taxon>Viridiplantae</taxon>
        <taxon>Streptophyta</taxon>
        <taxon>Embryophyta</taxon>
        <taxon>Tracheophyta</taxon>
        <taxon>Spermatophyta</taxon>
        <taxon>Magnoliopsida</taxon>
        <taxon>eudicotyledons</taxon>
        <taxon>Gunneridae</taxon>
        <taxon>Pentapetalae</taxon>
        <taxon>rosids</taxon>
        <taxon>malvids</taxon>
        <taxon>Malvales</taxon>
        <taxon>Malvaceae</taxon>
        <taxon>Malvoideae</taxon>
        <taxon>Gossypium</taxon>
    </lineage>
</organism>
<dbReference type="Pfam" id="PF14379">
    <property type="entry name" value="Myb_CC_LHEQLE"/>
    <property type="match status" value="1"/>
</dbReference>
<sequence>MYHHHQHQGKNINSSSRMAVHNERHLFLQGGHGDSGLMLSTDAKPRLKWTSDLHERFIEAVNQLGGADKATPKTVMKLMGIPGLTLYHLKSHLQKYRLSKNLHGQTNNGSTKIGAVAMAGKRMSEANGSPMNSLSIGPQANKGIQIGEALQMQIEVQRRLHEQLEVQRHLQLRIEAQGKYLQSVLEKAQETLHRQNLGTVGLEAAKLQLSELVSKVSNQCLNSAFPDLKDLRGLCCQQTQPNPPNDCSMDSCLTSCEGSQRDQEIHNNGMCLRTYNTHKDPLMHHQTETKSSENKTMGNDDDDERRMFFADRNCSDLSMSVGLRGSFSQVRNEEHSFLDVGNKRVDSVNRLPYFATKLDLNVDEKHCKQFDLNGLSWS</sequence>
<dbReference type="Pfam" id="PF00249">
    <property type="entry name" value="Myb_DNA-binding"/>
    <property type="match status" value="1"/>
</dbReference>
<dbReference type="AlphaFoldDB" id="A0A7J9L0B1"/>
<keyword evidence="5" id="KW-0804">Transcription</keyword>
<name>A0A7J9L0B1_GOSSC</name>
<dbReference type="OrthoDB" id="551907at2759"/>
<accession>A0A7J9L0B1</accession>
<evidence type="ECO:0000313" key="8">
    <source>
        <dbReference type="EMBL" id="MBA0852195.1"/>
    </source>
</evidence>
<feature type="domain" description="HTH myb-type" evidence="7">
    <location>
        <begin position="41"/>
        <end position="101"/>
    </location>
</feature>
<dbReference type="GO" id="GO:0003700">
    <property type="term" value="F:DNA-binding transcription factor activity"/>
    <property type="evidence" value="ECO:0007669"/>
    <property type="project" value="InterPro"/>
</dbReference>
<keyword evidence="9" id="KW-1185">Reference proteome</keyword>
<comment type="subcellular location">
    <subcellularLocation>
        <location evidence="1">Nucleus</location>
    </subcellularLocation>
</comment>
<dbReference type="PANTHER" id="PTHR31499:SF2">
    <property type="entry name" value="MYB-RELATED PROTEIN 2"/>
    <property type="match status" value="1"/>
</dbReference>
<evidence type="ECO:0000256" key="4">
    <source>
        <dbReference type="ARBA" id="ARBA00023054"/>
    </source>
</evidence>
<keyword evidence="3" id="KW-0805">Transcription regulation</keyword>
<dbReference type="InterPro" id="IPR017930">
    <property type="entry name" value="Myb_dom"/>
</dbReference>
<dbReference type="InterPro" id="IPR025756">
    <property type="entry name" value="Myb_CC_LHEQLE"/>
</dbReference>
<dbReference type="FunFam" id="1.10.10.60:FF:000002">
    <property type="entry name" value="Myb family transcription factor"/>
    <property type="match status" value="1"/>
</dbReference>
<keyword evidence="4" id="KW-0175">Coiled coil</keyword>
<dbReference type="GO" id="GO:0003677">
    <property type="term" value="F:DNA binding"/>
    <property type="evidence" value="ECO:0007669"/>
    <property type="project" value="InterPro"/>
</dbReference>
<keyword evidence="6" id="KW-0539">Nucleus</keyword>
<evidence type="ECO:0000256" key="5">
    <source>
        <dbReference type="ARBA" id="ARBA00023163"/>
    </source>
</evidence>
<dbReference type="InterPro" id="IPR006447">
    <property type="entry name" value="Myb_dom_plants"/>
</dbReference>
<comment type="similarity">
    <text evidence="2">Belongs to the MYB-CC family.</text>
</comment>
<evidence type="ECO:0000256" key="3">
    <source>
        <dbReference type="ARBA" id="ARBA00023015"/>
    </source>
</evidence>
<evidence type="ECO:0000259" key="7">
    <source>
        <dbReference type="PROSITE" id="PS51294"/>
    </source>
</evidence>
<evidence type="ECO:0000313" key="9">
    <source>
        <dbReference type="Proteomes" id="UP000593576"/>
    </source>
</evidence>
<dbReference type="NCBIfam" id="TIGR01557">
    <property type="entry name" value="myb_SHAQKYF"/>
    <property type="match status" value="1"/>
</dbReference>
<evidence type="ECO:0000256" key="2">
    <source>
        <dbReference type="ARBA" id="ARBA00006783"/>
    </source>
</evidence>
<dbReference type="EMBL" id="JABFAF010000004">
    <property type="protein sequence ID" value="MBA0852195.1"/>
    <property type="molecule type" value="Genomic_DNA"/>
</dbReference>
<reference evidence="8 9" key="1">
    <citation type="journal article" date="2019" name="Genome Biol. Evol.">
        <title>Insights into the evolution of the New World diploid cottons (Gossypium, subgenus Houzingenia) based on genome sequencing.</title>
        <authorList>
            <person name="Grover C.E."/>
            <person name="Arick M.A. 2nd"/>
            <person name="Thrash A."/>
            <person name="Conover J.L."/>
            <person name="Sanders W.S."/>
            <person name="Peterson D.G."/>
            <person name="Frelichowski J.E."/>
            <person name="Scheffler J.A."/>
            <person name="Scheffler B.E."/>
            <person name="Wendel J.F."/>
        </authorList>
    </citation>
    <scope>NUCLEOTIDE SEQUENCE [LARGE SCALE GENOMIC DNA]</scope>
    <source>
        <strain evidence="8">1</strain>
        <tissue evidence="8">Leaf</tissue>
    </source>
</reference>
<dbReference type="GO" id="GO:0005634">
    <property type="term" value="C:nucleus"/>
    <property type="evidence" value="ECO:0007669"/>
    <property type="project" value="UniProtKB-SubCell"/>
</dbReference>
<gene>
    <name evidence="8" type="ORF">Goshw_002306</name>
</gene>
<dbReference type="PROSITE" id="PS51294">
    <property type="entry name" value="HTH_MYB"/>
    <property type="match status" value="1"/>
</dbReference>
<evidence type="ECO:0000256" key="1">
    <source>
        <dbReference type="ARBA" id="ARBA00004123"/>
    </source>
</evidence>
<protein>
    <recommendedName>
        <fullName evidence="7">HTH myb-type domain-containing protein</fullName>
    </recommendedName>
</protein>
<dbReference type="Gene3D" id="1.10.10.60">
    <property type="entry name" value="Homeodomain-like"/>
    <property type="match status" value="1"/>
</dbReference>
<dbReference type="InterPro" id="IPR046955">
    <property type="entry name" value="PHR1-like"/>
</dbReference>
<dbReference type="SUPFAM" id="SSF46689">
    <property type="entry name" value="Homeodomain-like"/>
    <property type="match status" value="1"/>
</dbReference>
<dbReference type="Proteomes" id="UP000593576">
    <property type="component" value="Unassembled WGS sequence"/>
</dbReference>
<proteinExistence type="inferred from homology"/>
<dbReference type="InterPro" id="IPR001005">
    <property type="entry name" value="SANT/Myb"/>
</dbReference>
<dbReference type="InterPro" id="IPR009057">
    <property type="entry name" value="Homeodomain-like_sf"/>
</dbReference>
<comment type="caution">
    <text evidence="8">The sequence shown here is derived from an EMBL/GenBank/DDBJ whole genome shotgun (WGS) entry which is preliminary data.</text>
</comment>
<evidence type="ECO:0000256" key="6">
    <source>
        <dbReference type="ARBA" id="ARBA00023242"/>
    </source>
</evidence>
<dbReference type="PANTHER" id="PTHR31499">
    <property type="entry name" value="MYB FAMILY TRANSCRIPTION FACTOR PHL11"/>
    <property type="match status" value="1"/>
</dbReference>